<protein>
    <submittedName>
        <fullName evidence="1">Uncharacterized protein</fullName>
    </submittedName>
</protein>
<dbReference type="AlphaFoldDB" id="A0A0S2DES9"/>
<sequence length="144" mass="16341">MATIPAPYCVSSDPAARRWWSELSEDSKHALIRSWGDDERADPIAATARRAATLLKHCLREQAHANRHWQPDDGLQPLHEHMAAQGIAPTRLHGWPDPPIARHSQIYDHGMIWNIKYAQGRWDIHTEWCSADARALAERWAASG</sequence>
<evidence type="ECO:0000313" key="1">
    <source>
        <dbReference type="EMBL" id="ALN56894.1"/>
    </source>
</evidence>
<gene>
    <name evidence="1" type="ORF">GLE_1537</name>
</gene>
<proteinExistence type="predicted"/>
<name>A0A0S2DES9_LYSEN</name>
<accession>A0A0S2DES9</accession>
<dbReference type="KEGG" id="lez:GLE_1537"/>
<evidence type="ECO:0000313" key="2">
    <source>
        <dbReference type="Proteomes" id="UP000061569"/>
    </source>
</evidence>
<organism evidence="1 2">
    <name type="scientific">Lysobacter enzymogenes</name>
    <dbReference type="NCBI Taxonomy" id="69"/>
    <lineage>
        <taxon>Bacteria</taxon>
        <taxon>Pseudomonadati</taxon>
        <taxon>Pseudomonadota</taxon>
        <taxon>Gammaproteobacteria</taxon>
        <taxon>Lysobacterales</taxon>
        <taxon>Lysobacteraceae</taxon>
        <taxon>Lysobacter</taxon>
    </lineage>
</organism>
<dbReference type="EMBL" id="CP013140">
    <property type="protein sequence ID" value="ALN56894.1"/>
    <property type="molecule type" value="Genomic_DNA"/>
</dbReference>
<dbReference type="PATRIC" id="fig|69.6.peg.1519"/>
<dbReference type="Proteomes" id="UP000061569">
    <property type="component" value="Chromosome"/>
</dbReference>
<reference evidence="1 2" key="1">
    <citation type="submission" date="2015-11" db="EMBL/GenBank/DDBJ databases">
        <title>Genome sequences of Lysobacter enzymogenes strain C3 and Lysobacter antibioticus ATCC 29479.</title>
        <authorList>
            <person name="Kobayashi D.Y."/>
        </authorList>
    </citation>
    <scope>NUCLEOTIDE SEQUENCE [LARGE SCALE GENOMIC DNA]</scope>
    <source>
        <strain evidence="1 2">C3</strain>
    </source>
</reference>